<organism evidence="2 3">
    <name type="scientific">Araneus ventricosus</name>
    <name type="common">Orbweaver spider</name>
    <name type="synonym">Epeira ventricosa</name>
    <dbReference type="NCBI Taxonomy" id="182803"/>
    <lineage>
        <taxon>Eukaryota</taxon>
        <taxon>Metazoa</taxon>
        <taxon>Ecdysozoa</taxon>
        <taxon>Arthropoda</taxon>
        <taxon>Chelicerata</taxon>
        <taxon>Arachnida</taxon>
        <taxon>Araneae</taxon>
        <taxon>Araneomorphae</taxon>
        <taxon>Entelegynae</taxon>
        <taxon>Araneoidea</taxon>
        <taxon>Araneidae</taxon>
        <taxon>Araneus</taxon>
    </lineage>
</organism>
<evidence type="ECO:0000313" key="2">
    <source>
        <dbReference type="EMBL" id="GBN28461.1"/>
    </source>
</evidence>
<evidence type="ECO:0000313" key="1">
    <source>
        <dbReference type="EMBL" id="GBN28409.1"/>
    </source>
</evidence>
<dbReference type="OrthoDB" id="6432015at2759"/>
<dbReference type="EMBL" id="BGPR01007636">
    <property type="protein sequence ID" value="GBN28409.1"/>
    <property type="molecule type" value="Genomic_DNA"/>
</dbReference>
<reference evidence="2 3" key="1">
    <citation type="journal article" date="2019" name="Sci. Rep.">
        <title>Orb-weaving spider Araneus ventricosus genome elucidates the spidroin gene catalogue.</title>
        <authorList>
            <person name="Kono N."/>
            <person name="Nakamura H."/>
            <person name="Ohtoshi R."/>
            <person name="Moran D.A.P."/>
            <person name="Shinohara A."/>
            <person name="Yoshida Y."/>
            <person name="Fujiwara M."/>
            <person name="Mori M."/>
            <person name="Tomita M."/>
            <person name="Arakawa K."/>
        </authorList>
    </citation>
    <scope>NUCLEOTIDE SEQUENCE [LARGE SCALE GENOMIC DNA]</scope>
</reference>
<evidence type="ECO:0000313" key="3">
    <source>
        <dbReference type="Proteomes" id="UP000499080"/>
    </source>
</evidence>
<proteinExistence type="predicted"/>
<dbReference type="Proteomes" id="UP000499080">
    <property type="component" value="Unassembled WGS sequence"/>
</dbReference>
<name>A0A4Y2MMS8_ARAVE</name>
<keyword evidence="3" id="KW-1185">Reference proteome</keyword>
<protein>
    <submittedName>
        <fullName evidence="2">Uncharacterized protein</fullName>
    </submittedName>
</protein>
<dbReference type="AlphaFoldDB" id="A0A4Y2MMS8"/>
<sequence length="76" mass="8930">MGSPPRLWWRMRLRGENKYHRGQQIYYEEAGSKNSAVISTINPIEVWVKRTSDNVKYQIYVSELMKGAVTLKRRSA</sequence>
<dbReference type="EMBL" id="BGPR01007644">
    <property type="protein sequence ID" value="GBN28461.1"/>
    <property type="molecule type" value="Genomic_DNA"/>
</dbReference>
<comment type="caution">
    <text evidence="2">The sequence shown here is derived from an EMBL/GenBank/DDBJ whole genome shotgun (WGS) entry which is preliminary data.</text>
</comment>
<gene>
    <name evidence="1" type="ORF">AVEN_141100_1</name>
    <name evidence="2" type="ORF">AVEN_88875_1</name>
</gene>
<accession>A0A4Y2MMS8</accession>